<dbReference type="Pfam" id="PF00196">
    <property type="entry name" value="GerE"/>
    <property type="match status" value="1"/>
</dbReference>
<dbReference type="InterPro" id="IPR011006">
    <property type="entry name" value="CheY-like_superfamily"/>
</dbReference>
<evidence type="ECO:0000313" key="8">
    <source>
        <dbReference type="Proteomes" id="UP000317371"/>
    </source>
</evidence>
<gene>
    <name evidence="7" type="ORF">FKZ61_19350</name>
</gene>
<organism evidence="7 8">
    <name type="scientific">Litorilinea aerophila</name>
    <dbReference type="NCBI Taxonomy" id="1204385"/>
    <lineage>
        <taxon>Bacteria</taxon>
        <taxon>Bacillati</taxon>
        <taxon>Chloroflexota</taxon>
        <taxon>Caldilineae</taxon>
        <taxon>Caldilineales</taxon>
        <taxon>Caldilineaceae</taxon>
        <taxon>Litorilinea</taxon>
    </lineage>
</organism>
<dbReference type="AlphaFoldDB" id="A0A540VAV5"/>
<dbReference type="PANTHER" id="PTHR44688:SF25">
    <property type="entry name" value="HTH LUXR-TYPE DOMAIN-CONTAINING PROTEIN"/>
    <property type="match status" value="1"/>
</dbReference>
<evidence type="ECO:0000259" key="6">
    <source>
        <dbReference type="PROSITE" id="PS50110"/>
    </source>
</evidence>
<evidence type="ECO:0000313" key="7">
    <source>
        <dbReference type="EMBL" id="TQE93906.1"/>
    </source>
</evidence>
<keyword evidence="4" id="KW-0597">Phosphoprotein</keyword>
<feature type="domain" description="Response regulatory" evidence="6">
    <location>
        <begin position="5"/>
        <end position="122"/>
    </location>
</feature>
<sequence length="213" mass="22709">MQDGRLLLVADDPLARAGLATLLADQPGWQVVGQYASRQDLDGAVAALDPDVVLWDLGWQPQEGLEHLADFNRGVAPEAAVPVVALLPGPEWASSAWQAGVHSLLPRNVDVQTLVAALAAARQGLWVLAPGLAPSLPFRPGGPSDEELEPLTPRELEVLQLMAEGLANKAIARELQISEHTVKFHVNAILSKLGVQSRTEAVVRATRAGLIFL</sequence>
<dbReference type="GO" id="GO:0006355">
    <property type="term" value="P:regulation of DNA-templated transcription"/>
    <property type="evidence" value="ECO:0007669"/>
    <property type="project" value="InterPro"/>
</dbReference>
<dbReference type="InParanoid" id="A0A540VAV5"/>
<keyword evidence="3" id="KW-0804">Transcription</keyword>
<dbReference type="CDD" id="cd06170">
    <property type="entry name" value="LuxR_C_like"/>
    <property type="match status" value="1"/>
</dbReference>
<keyword evidence="8" id="KW-1185">Reference proteome</keyword>
<dbReference type="PANTHER" id="PTHR44688">
    <property type="entry name" value="DNA-BINDING TRANSCRIPTIONAL ACTIVATOR DEVR_DOSR"/>
    <property type="match status" value="1"/>
</dbReference>
<feature type="domain" description="HTH luxR-type" evidence="5">
    <location>
        <begin position="144"/>
        <end position="209"/>
    </location>
</feature>
<evidence type="ECO:0000259" key="5">
    <source>
        <dbReference type="PROSITE" id="PS50043"/>
    </source>
</evidence>
<accession>A0A540VAV5</accession>
<dbReference type="Gene3D" id="3.40.50.2300">
    <property type="match status" value="1"/>
</dbReference>
<dbReference type="EMBL" id="VIGC01000031">
    <property type="protein sequence ID" value="TQE93906.1"/>
    <property type="molecule type" value="Genomic_DNA"/>
</dbReference>
<feature type="modified residue" description="4-aspartylphosphate" evidence="4">
    <location>
        <position position="56"/>
    </location>
</feature>
<dbReference type="GO" id="GO:0003677">
    <property type="term" value="F:DNA binding"/>
    <property type="evidence" value="ECO:0007669"/>
    <property type="project" value="UniProtKB-KW"/>
</dbReference>
<evidence type="ECO:0000256" key="1">
    <source>
        <dbReference type="ARBA" id="ARBA00023015"/>
    </source>
</evidence>
<keyword evidence="2" id="KW-0238">DNA-binding</keyword>
<dbReference type="SMART" id="SM00421">
    <property type="entry name" value="HTH_LUXR"/>
    <property type="match status" value="1"/>
</dbReference>
<evidence type="ECO:0000256" key="4">
    <source>
        <dbReference type="PROSITE-ProRule" id="PRU00169"/>
    </source>
</evidence>
<evidence type="ECO:0000256" key="2">
    <source>
        <dbReference type="ARBA" id="ARBA00023125"/>
    </source>
</evidence>
<dbReference type="PROSITE" id="PS00622">
    <property type="entry name" value="HTH_LUXR_1"/>
    <property type="match status" value="1"/>
</dbReference>
<dbReference type="SUPFAM" id="SSF46894">
    <property type="entry name" value="C-terminal effector domain of the bipartite response regulators"/>
    <property type="match status" value="1"/>
</dbReference>
<reference evidence="7 8" key="1">
    <citation type="submission" date="2019-06" db="EMBL/GenBank/DDBJ databases">
        <title>Genome sequence of Litorilinea aerophila BAA-2444.</title>
        <authorList>
            <person name="Maclea K.S."/>
            <person name="Maurais E.G."/>
            <person name="Iannazzi L.C."/>
        </authorList>
    </citation>
    <scope>NUCLEOTIDE SEQUENCE [LARGE SCALE GENOMIC DNA]</scope>
    <source>
        <strain evidence="7 8">ATCC BAA-2444</strain>
    </source>
</reference>
<dbReference type="InterPro" id="IPR000792">
    <property type="entry name" value="Tscrpt_reg_LuxR_C"/>
</dbReference>
<protein>
    <submittedName>
        <fullName evidence="7">Response regulator transcription factor</fullName>
    </submittedName>
</protein>
<dbReference type="GO" id="GO:0000160">
    <property type="term" value="P:phosphorelay signal transduction system"/>
    <property type="evidence" value="ECO:0007669"/>
    <property type="project" value="InterPro"/>
</dbReference>
<dbReference type="InterPro" id="IPR016032">
    <property type="entry name" value="Sig_transdc_resp-reg_C-effctor"/>
</dbReference>
<comment type="caution">
    <text evidence="7">The sequence shown here is derived from an EMBL/GenBank/DDBJ whole genome shotgun (WGS) entry which is preliminary data.</text>
</comment>
<keyword evidence="1" id="KW-0805">Transcription regulation</keyword>
<proteinExistence type="predicted"/>
<dbReference type="PRINTS" id="PR00038">
    <property type="entry name" value="HTHLUXR"/>
</dbReference>
<dbReference type="Proteomes" id="UP000317371">
    <property type="component" value="Unassembled WGS sequence"/>
</dbReference>
<dbReference type="OrthoDB" id="9780153at2"/>
<dbReference type="PROSITE" id="PS50043">
    <property type="entry name" value="HTH_LUXR_2"/>
    <property type="match status" value="1"/>
</dbReference>
<dbReference type="PROSITE" id="PS50110">
    <property type="entry name" value="RESPONSE_REGULATORY"/>
    <property type="match status" value="1"/>
</dbReference>
<dbReference type="InterPro" id="IPR001789">
    <property type="entry name" value="Sig_transdc_resp-reg_receiver"/>
</dbReference>
<dbReference type="SUPFAM" id="SSF52172">
    <property type="entry name" value="CheY-like"/>
    <property type="match status" value="1"/>
</dbReference>
<dbReference type="Gene3D" id="1.10.10.10">
    <property type="entry name" value="Winged helix-like DNA-binding domain superfamily/Winged helix DNA-binding domain"/>
    <property type="match status" value="1"/>
</dbReference>
<evidence type="ECO:0000256" key="3">
    <source>
        <dbReference type="ARBA" id="ARBA00023163"/>
    </source>
</evidence>
<name>A0A540VAV5_9CHLR</name>
<dbReference type="InterPro" id="IPR036388">
    <property type="entry name" value="WH-like_DNA-bd_sf"/>
</dbReference>